<organism evidence="2 3">
    <name type="scientific">Caenorhabditis auriculariae</name>
    <dbReference type="NCBI Taxonomy" id="2777116"/>
    <lineage>
        <taxon>Eukaryota</taxon>
        <taxon>Metazoa</taxon>
        <taxon>Ecdysozoa</taxon>
        <taxon>Nematoda</taxon>
        <taxon>Chromadorea</taxon>
        <taxon>Rhabditida</taxon>
        <taxon>Rhabditina</taxon>
        <taxon>Rhabditomorpha</taxon>
        <taxon>Rhabditoidea</taxon>
        <taxon>Rhabditidae</taxon>
        <taxon>Peloderinae</taxon>
        <taxon>Caenorhabditis</taxon>
    </lineage>
</organism>
<evidence type="ECO:0000256" key="1">
    <source>
        <dbReference type="SAM" id="MobiDB-lite"/>
    </source>
</evidence>
<proteinExistence type="predicted"/>
<reference evidence="2" key="1">
    <citation type="submission" date="2020-10" db="EMBL/GenBank/DDBJ databases">
        <authorList>
            <person name="Kikuchi T."/>
        </authorList>
    </citation>
    <scope>NUCLEOTIDE SEQUENCE</scope>
    <source>
        <strain evidence="2">NKZ352</strain>
    </source>
</reference>
<dbReference type="Proteomes" id="UP000835052">
    <property type="component" value="Unassembled WGS sequence"/>
</dbReference>
<gene>
    <name evidence="2" type="ORF">CAUJ_LOCUS14388</name>
</gene>
<comment type="caution">
    <text evidence="2">The sequence shown here is derived from an EMBL/GenBank/DDBJ whole genome shotgun (WGS) entry which is preliminary data.</text>
</comment>
<dbReference type="EMBL" id="CAJGYM010000128">
    <property type="protein sequence ID" value="CAD6198482.1"/>
    <property type="molecule type" value="Genomic_DNA"/>
</dbReference>
<evidence type="ECO:0000313" key="3">
    <source>
        <dbReference type="Proteomes" id="UP000835052"/>
    </source>
</evidence>
<keyword evidence="3" id="KW-1185">Reference proteome</keyword>
<feature type="compositionally biased region" description="Basic residues" evidence="1">
    <location>
        <begin position="121"/>
        <end position="133"/>
    </location>
</feature>
<sequence>MPSPTRQQTPTYTDFIAFMQQMQKDQQNFQKNMVDMIRTLTSSNVSSQASSPSIDVYGLLMNEIESFNYDADGTSTFDDWLCPRMKKCRFTPPAIVRGMGQGSDDARPRHLNINLDDSPRKSHFRKPKMREHT</sequence>
<name>A0A8S1HRP6_9PELO</name>
<dbReference type="AlphaFoldDB" id="A0A8S1HRP6"/>
<evidence type="ECO:0000313" key="2">
    <source>
        <dbReference type="EMBL" id="CAD6198482.1"/>
    </source>
</evidence>
<protein>
    <submittedName>
        <fullName evidence="2">Uncharacterized protein</fullName>
    </submittedName>
</protein>
<accession>A0A8S1HRP6</accession>
<feature type="region of interest" description="Disordered" evidence="1">
    <location>
        <begin position="93"/>
        <end position="133"/>
    </location>
</feature>